<feature type="domain" description="Fibronectin type-III" evidence="1">
    <location>
        <begin position="4081"/>
        <end position="4178"/>
    </location>
</feature>
<evidence type="ECO:0000259" key="1">
    <source>
        <dbReference type="PROSITE" id="PS50853"/>
    </source>
</evidence>
<dbReference type="CDD" id="cd00063">
    <property type="entry name" value="FN3"/>
    <property type="match status" value="8"/>
</dbReference>
<dbReference type="Proteomes" id="UP001152803">
    <property type="component" value="Unassembled WGS sequence"/>
</dbReference>
<feature type="domain" description="Fibronectin type-III" evidence="1">
    <location>
        <begin position="2194"/>
        <end position="2280"/>
    </location>
</feature>
<feature type="domain" description="Fibronectin type-III" evidence="1">
    <location>
        <begin position="1112"/>
        <end position="1198"/>
    </location>
</feature>
<evidence type="ECO:0000313" key="3">
    <source>
        <dbReference type="Proteomes" id="UP001152803"/>
    </source>
</evidence>
<feature type="domain" description="Fibronectin type-III" evidence="1">
    <location>
        <begin position="3410"/>
        <end position="3496"/>
    </location>
</feature>
<dbReference type="EMBL" id="JAFJMO010000004">
    <property type="protein sequence ID" value="KAJ8279126.1"/>
    <property type="molecule type" value="Genomic_DNA"/>
</dbReference>
<comment type="caution">
    <text evidence="2">The sequence shown here is derived from an EMBL/GenBank/DDBJ whole genome shotgun (WGS) entry which is preliminary data.</text>
</comment>
<dbReference type="InterPro" id="IPR036116">
    <property type="entry name" value="FN3_sf"/>
</dbReference>
<name>A0A9Q1I3H9_CONCO</name>
<dbReference type="Gene3D" id="2.60.40.10">
    <property type="entry name" value="Immunoglobulins"/>
    <property type="match status" value="14"/>
</dbReference>
<feature type="domain" description="Fibronectin type-III" evidence="1">
    <location>
        <begin position="2281"/>
        <end position="2368"/>
    </location>
</feature>
<feature type="domain" description="Fibronectin type-III" evidence="1">
    <location>
        <begin position="3151"/>
        <end position="3236"/>
    </location>
</feature>
<feature type="domain" description="Fibronectin type-III" evidence="1">
    <location>
        <begin position="2542"/>
        <end position="2628"/>
    </location>
</feature>
<feature type="domain" description="Fibronectin type-III" evidence="1">
    <location>
        <begin position="1760"/>
        <end position="1845"/>
    </location>
</feature>
<dbReference type="SMART" id="SM00060">
    <property type="entry name" value="FN3"/>
    <property type="match status" value="35"/>
</dbReference>
<dbReference type="InterPro" id="IPR013783">
    <property type="entry name" value="Ig-like_fold"/>
</dbReference>
<feature type="domain" description="Fibronectin type-III" evidence="1">
    <location>
        <begin position="506"/>
        <end position="592"/>
    </location>
</feature>
<dbReference type="SUPFAM" id="SSF49265">
    <property type="entry name" value="Fibronectin type III"/>
    <property type="match status" value="29"/>
</dbReference>
<feature type="domain" description="Fibronectin type-III" evidence="1">
    <location>
        <begin position="2107"/>
        <end position="2193"/>
    </location>
</feature>
<feature type="domain" description="Fibronectin type-III" evidence="1">
    <location>
        <begin position="1930"/>
        <end position="2019"/>
    </location>
</feature>
<reference evidence="2" key="1">
    <citation type="journal article" date="2023" name="Science">
        <title>Genome structures resolve the early diversification of teleost fishes.</title>
        <authorList>
            <person name="Parey E."/>
            <person name="Louis A."/>
            <person name="Montfort J."/>
            <person name="Bouchez O."/>
            <person name="Roques C."/>
            <person name="Iampietro C."/>
            <person name="Lluch J."/>
            <person name="Castinel A."/>
            <person name="Donnadieu C."/>
            <person name="Desvignes T."/>
            <person name="Floi Bucao C."/>
            <person name="Jouanno E."/>
            <person name="Wen M."/>
            <person name="Mejri S."/>
            <person name="Dirks R."/>
            <person name="Jansen H."/>
            <person name="Henkel C."/>
            <person name="Chen W.J."/>
            <person name="Zahm M."/>
            <person name="Cabau C."/>
            <person name="Klopp C."/>
            <person name="Thompson A.W."/>
            <person name="Robinson-Rechavi M."/>
            <person name="Braasch I."/>
            <person name="Lecointre G."/>
            <person name="Bobe J."/>
            <person name="Postlethwait J.H."/>
            <person name="Berthelot C."/>
            <person name="Roest Crollius H."/>
            <person name="Guiguen Y."/>
        </authorList>
    </citation>
    <scope>NUCLEOTIDE SEQUENCE</scope>
    <source>
        <strain evidence="2">Concon-B</strain>
    </source>
</reference>
<gene>
    <name evidence="2" type="ORF">COCON_G00061920</name>
</gene>
<feature type="domain" description="Fibronectin type-III" evidence="1">
    <location>
        <begin position="853"/>
        <end position="939"/>
    </location>
</feature>
<organism evidence="2 3">
    <name type="scientific">Conger conger</name>
    <name type="common">Conger eel</name>
    <name type="synonym">Muraena conger</name>
    <dbReference type="NCBI Taxonomy" id="82655"/>
    <lineage>
        <taxon>Eukaryota</taxon>
        <taxon>Metazoa</taxon>
        <taxon>Chordata</taxon>
        <taxon>Craniata</taxon>
        <taxon>Vertebrata</taxon>
        <taxon>Euteleostomi</taxon>
        <taxon>Actinopterygii</taxon>
        <taxon>Neopterygii</taxon>
        <taxon>Teleostei</taxon>
        <taxon>Anguilliformes</taxon>
        <taxon>Congridae</taxon>
        <taxon>Conger</taxon>
    </lineage>
</organism>
<feature type="domain" description="Fibronectin type-III" evidence="1">
    <location>
        <begin position="1585"/>
        <end position="1671"/>
    </location>
</feature>
<dbReference type="InterPro" id="IPR003961">
    <property type="entry name" value="FN3_dom"/>
</dbReference>
<feature type="domain" description="Fibronectin type-III" evidence="1">
    <location>
        <begin position="246"/>
        <end position="332"/>
    </location>
</feature>
<dbReference type="PANTHER" id="PTHR47135">
    <property type="entry name" value="FIBRONECTIN TYPE III DOMAIN-CONTAINING PROTEIN 7"/>
    <property type="match status" value="1"/>
</dbReference>
<feature type="domain" description="Fibronectin type-III" evidence="1">
    <location>
        <begin position="593"/>
        <end position="679"/>
    </location>
</feature>
<feature type="domain" description="Fibronectin type-III" evidence="1">
    <location>
        <begin position="3907"/>
        <end position="3993"/>
    </location>
</feature>
<protein>
    <recommendedName>
        <fullName evidence="1">Fibronectin type-III domain-containing protein</fullName>
    </recommendedName>
</protein>
<feature type="domain" description="Fibronectin type-III" evidence="1">
    <location>
        <begin position="2629"/>
        <end position="2715"/>
    </location>
</feature>
<feature type="domain" description="Fibronectin type-III" evidence="1">
    <location>
        <begin position="70"/>
        <end position="156"/>
    </location>
</feature>
<sequence>MWGKVFGADLYRAAAVASNGTVRSCTSESSHCEITGLWCGESYQVYVTSISNNCESTANATTSFETVPCAPSELRLYRECSSNLIIFSWEPRNHTNFYVARAVDSTGKTADCMTVDTKCYFDQTTCGREYEFTVYAVSGGCESEVSDSASVRTAPCAATNLKTTAECYSDVLISTWDMAPGALEYTVEALGNARSRNRYNCTSFTNSCAMPGVHCGESLTVRIISQDNECLSELVLGQVAETVPCVPQNVSVVKDCSSNSILMNWEYSHGAVFYVATAVHPDGTVRTCSTMNMQCSIQGLRCGQTYSTFVIASNLKCNSSESMHVSVETAPCPPDHIEALLDCTTGSASISWQSFPSWASYTATIEDKQGGLLSCMTIHNNCTISDLECGRDYAVSVTHYNSICPSMPSNPIHMDSVPCGPENLRSFVNYTTGGLSVSWDPSAEAEGFITTVSSENGVEVSEESLDAHSIFNLLECGWFYTVKVKSLHGSCLSMPSMEHIKQVPCVPTNVTAERSCGDSSIEVMWEASRGAMYYTAIARSDRGHTHQCSSNGTVCSIPDLHCSEVYTVGVVAGDDNGTSLLSQTVTLHTVPCPPSNLHGWIDCMDNTAVLSWDASPNAVLYRVRAVDTAGHAASCENSSLTCQIGDLHCGEEYTFTVSGNDGTCQSPESTQFKHVTAPCALQSVGTHLYCDSNVLRVSWNSSAVSLNYSALVTASDGTAHSCGSVGSSCDVDSLGCGLQYTVTVTAFDIYCNGPASMEQTIQTVPCVPQSLRGQLECGSNNLTASWSSSLGASSYTATVSGPSSSESCSTPDLTCTFSNLQCAQEYDITVVANDHQCTSGSSLAVSKTTGPCEPQNVETNLHCQTNTLSVSWDSSVGGSWYTVVGQNEDERLFSCSTADTSCQLSQLECGDVYNITVLAGDSTCNSSSDTHAVIETAPCPPMIADHTLDCATNTATLFWASDEDALWFVMDGTSKLGLRTSCTTANNTCELSNLQCGQTYTLEGTALGKVCNSGPGPGHNVVTAPCAPASVISLYDCGTNIARVSWDDSLGRDTFYTCLEGDGQMHTCSTGETTCDLTLHCGTHYNVTVKAVAGDCNSSEAVGSSIETAPCPPQNVSASLMCADNTAVVTWAPTGGAVEYNVTAVGTDGDSKICQTADTRCHLPMMHCGQEYTITVTPFSETCSGFPSEAISYTAGPCHPNNVAVTLECEGNVGSVSWEDVVGAEMFVATAHAEDGHEHTCNSSSSSSCSFTDLHCGEVYTITVVTFMRGCYSDPSPGINLKSDTFYFIRNMPCGEHYTLRVISQDSVCNSSLSLPLEIDSVPCPPSDLETLVDCGSSKGRISWAPGLGGETYVVEAIDSHGGKTSCSSNSTSCLLKLECSSHYTAAVIASNDICNSTSEATIAFDSAPCLPGNVVALLDCNSNEFAVQWQGSMGLERYTALAIGSDGYRASCNTSSTACIIKDLHCGQVYSIAVVTSSVECGEIQGSDYTVLSAPCPPTDPTVDVNCMTDVATVSWLNRTMQQTNIVTAVDNRGHSFTCSTTNSSCTFDQLTCGNAYSFSIVAVTDECNTATSPTMEYLTAPCVPSFVEAKLDCKTGISLVTWDSTLGATSYLVEAFGSWGHNTSCSSSETLCSMDDLECGQDYNITVTALHDTCRGLASETVIITTGPCPFLGLEASRDCASNSMEISWTPGRGALLYNATVESSATGDFRSCTTNGSGCDLSSLQCGVRYRVSVEIQGRFCISRPGTWVMVNTAPCPPTHVTVLTSCNSNMAAVSWEMARGAVRYVAVAEDGGNAVQCNTSTTACNITGLACGRTYNVSVTAFDNECAGERSESQTVTTAPCVPSEVEMDLMCQAGLLSIAWQRSDGALRYHAVVRSSSGPYSVEAEVNTTVFFTELPCGDTYNVMVYASDEACHSSPSPTKVITAAPCPPASVITEVDCATSITTVFWDSSAHGVVYTVKAIDAASHYSFCSTSDTNCTLNDLKCGTVYNVTVIGSLEDCTGAPTPEYTVTTAPCVPVLIEVEIDCLSDSAWVVWEQSLGAELYVASAEDDHGQALRCNTTESTCSVPDLRCGEHYTFTVVALDAQCSSTSSNDIMSESAPCPPQSVRATVGCQNSTASIFWAVSELAHTYTATLERTDGETTCCSTSGVSCDVTDLPCGEMYVLTVSAEGRTCNSSQSAGSIIRTVPCTPQNLAASVSCSNNEAKATWTSSRGGQMYIVKASDGDGHTATCNSFENSCDLSQLQCGQMYNLTVVAEDSSCTSVQSESAEFKTVPCIPQNVSTDVDCASNSMSISWVESDGAVFYTAAVEDGDGQFTDCQALHANSCNVSGLSCGKIYHVTLTASDGYCTSPESSTTDAHSAPCQANHIEALMDCSTRTAFVSWYFSAGALSYTTTMETQSGHVVSCITNRTNCVISDLACGELYSVSVLAEGETCSMIAHMEGTLETEACVPLNVEVEYSMSIGQLGWDMSKGATYYSAEAITSGGLQTTCNTTDTSCGLFNMACSETYNITVTAHNHVCMNVATTDPITLITEPCAPAHIEANVDCETGDAYISWEASQGAVAYQALLEDRDTTLASCDTTDTFCTMKDLSCGMVYYIQVQAMGVMFNSMDSNSITLTTAPCVPDIVDVAVACENDSAQVTWSVGKEAVSYAVSVAGINGHRASCTTENNSCNVADLICGETYNLSLTAINDHCEVMSPTGQTFQTRPCAPLHVAIDLQCANSTAVLSWEKKDEVELYLANATKSNGEYAASCNSSGSTCLFPNLDCGETYTFTVTAYSSQCKSQVSDAVEITTGPCQPAGMSAEGVCSNDTVLLTWEETRGALKYMVIAEGNLGYIVDFATDDTTLEAQLPCGQTFSFSVSAQGQQCKSPFSGKAYFRTGPCIPQHVHTFVSCENSTGSVGWMASDGAESYTAVAVGQDSHTHMCTTNLTVCTWTDLHCGDFYVVHVIANDYLCNSMPSNGTTIFMAPCVPQNLVSSLDCELRVGTLTWNPSKSAIAYIALAEASHGHRMEVTTHTTSTMISEFHCGRVYSLKVRAVSEMCISGLSNDSLLQTEPCAPTAVTSQLDCVTNNVLVVWTLTDGAEFYTASVLAEDGQTAVCMSTEQQCGIANLLCAQNYTVSVTANNGRCDSDPSNSTYLRSAPCIPEDVSVVMDCSDNTAVVSWNRSQGALFYKVVAESSSHNSTCESSLTHCRLTNLTCGNTYTAWVVAIDDSCTTIPSERVEVQSVPCTPEISDINLDCYMDSFLVEWSYAEGASCYTGFAESSSDMASCKTNHTNCEIRDLECGQQYTVRVAASNGICNSSLSTGWIVESVPCAPQSVAYQMDCTGDSARVMWEAGEGAQSYAVHAIGWGGLPSECTTTELACEVPHLMCGYSYNITVVSINDLCNISESDVKEMQTAPCVPRLVEARVDCETAEVFVTWEQSYGATNYSVLAQGNGGYISICETAGTVCRLTDVLCGTAYSVTVRATNDVCSSEPSSPVHLDTVPCDPENISASVNCSSDMGLVTWEQGEGVTLYHVQAVGVDGHLTQCSSFSSSCHLPNLHCGQKYNLTLTAKDAQCDTSKAYLSLQSVPCEARHVQTSLTCPSSTAFVTWDNASGAHSYEVTGVTPDGHTASCSSEAPYCDLVALQCGETYNVSVLSIDDSCSTADDTNSLIRTAPCPPMNVEATIGCETAILIVLWDSNEDADHFMAEAQTDDLPTQSCNTSDTFCSMTDLPCGRTYTVRVLAFRDGCQSSYSKAVYVSSALGAHNYIVTAEGEGGYNASCSTSGINCQVPDLRCGVLYTFFVQASHAHCHSPSSSTLQIQTAPCAFTAIDAFHECHSSTIRVEWKLQEGGSTVYIATAEGSDLSVQSCNSTTASCDLTDVQCGVEYIIIVAASSDKCSSLRSPPHKISTAPCAPQAVSLEAHCESEEVFVSWEPSPVAKSYLLTAEGKDGDLRICNTTLNNCTLMELNCGQPYSFTVTASSPNCTSPDSPEVRYSTVPCDPDNLMVELSCDEGSAALSWKESAGSVQYLACAQGSTGDMLYCDSDDINCVIEGLECGAMYNFSVMASDGVCNSSFTEPLLLGAVPCTPKDVKIRMLPVSEEDKVLRVSWSRVPCPEVGYLVNLTGSILGDSQELIEVASYWTERTFFEFPLPCSSTYNVTVASGNSAGTSQPSEVISGHGVPCPPLNVNYDEDTAILSWDASIFATYYTVYDLIGVDMPVVCNTSQVFCKVQLSDEFEITASNSAGESNSTSFLQV</sequence>
<accession>A0A9Q1I3H9</accession>
<feature type="domain" description="Fibronectin type-III" evidence="1">
    <location>
        <begin position="1498"/>
        <end position="1584"/>
    </location>
</feature>
<dbReference type="PANTHER" id="PTHR47135:SF3">
    <property type="entry name" value="FIBRONECTIN TYPE-III DOMAIN-CONTAINING PROTEIN"/>
    <property type="match status" value="1"/>
</dbReference>
<proteinExistence type="predicted"/>
<dbReference type="OrthoDB" id="9908419at2759"/>
<dbReference type="Pfam" id="PF00041">
    <property type="entry name" value="fn3"/>
    <property type="match status" value="1"/>
</dbReference>
<feature type="domain" description="Fibronectin type-III" evidence="1">
    <location>
        <begin position="767"/>
        <end position="852"/>
    </location>
</feature>
<dbReference type="PROSITE" id="PS50853">
    <property type="entry name" value="FN3"/>
    <property type="match status" value="21"/>
</dbReference>
<evidence type="ECO:0000313" key="2">
    <source>
        <dbReference type="EMBL" id="KAJ8279126.1"/>
    </source>
</evidence>
<keyword evidence="3" id="KW-1185">Reference proteome</keyword>
<feature type="domain" description="Fibronectin type-III" evidence="1">
    <location>
        <begin position="2716"/>
        <end position="2803"/>
    </location>
</feature>